<dbReference type="Gene3D" id="4.10.490.10">
    <property type="entry name" value="High potential iron-sulphur protein"/>
    <property type="match status" value="1"/>
</dbReference>
<proteinExistence type="predicted"/>
<keyword evidence="4" id="KW-0249">Electron transport</keyword>
<evidence type="ECO:0000256" key="4">
    <source>
        <dbReference type="ARBA" id="ARBA00022982"/>
    </source>
</evidence>
<evidence type="ECO:0000256" key="1">
    <source>
        <dbReference type="ARBA" id="ARBA00022448"/>
    </source>
</evidence>
<dbReference type="GO" id="GO:0019646">
    <property type="term" value="P:aerobic electron transport chain"/>
    <property type="evidence" value="ECO:0007669"/>
    <property type="project" value="InterPro"/>
</dbReference>
<keyword evidence="5" id="KW-0408">Iron</keyword>
<accession>A0A1M7DAE1</accession>
<dbReference type="SUPFAM" id="SSF57652">
    <property type="entry name" value="HIPIP (high potential iron protein)"/>
    <property type="match status" value="1"/>
</dbReference>
<dbReference type="PROSITE" id="PS51318">
    <property type="entry name" value="TAT"/>
    <property type="match status" value="1"/>
</dbReference>
<dbReference type="InterPro" id="IPR000170">
    <property type="entry name" value="High_potential_FeS_prot"/>
</dbReference>
<gene>
    <name evidence="9" type="ORF">SAMN05444171_5236</name>
</gene>
<evidence type="ECO:0000256" key="7">
    <source>
        <dbReference type="SAM" id="SignalP"/>
    </source>
</evidence>
<feature type="chain" id="PRO_5030031844" description="High potential iron-sulfur proteins family profile domain-containing protein" evidence="7">
    <location>
        <begin position="33"/>
        <end position="87"/>
    </location>
</feature>
<evidence type="ECO:0000313" key="10">
    <source>
        <dbReference type="Proteomes" id="UP000183208"/>
    </source>
</evidence>
<dbReference type="EMBL" id="FNTI01000001">
    <property type="protein sequence ID" value="SED80804.1"/>
    <property type="molecule type" value="Genomic_DNA"/>
</dbReference>
<keyword evidence="6" id="KW-0411">Iron-sulfur</keyword>
<name>A0A1M7DAE1_9BRAD</name>
<dbReference type="GO" id="GO:0046872">
    <property type="term" value="F:metal ion binding"/>
    <property type="evidence" value="ECO:0007669"/>
    <property type="project" value="UniProtKB-KW"/>
</dbReference>
<dbReference type="GO" id="GO:0009055">
    <property type="term" value="F:electron transfer activity"/>
    <property type="evidence" value="ECO:0007669"/>
    <property type="project" value="InterPro"/>
</dbReference>
<evidence type="ECO:0000256" key="3">
    <source>
        <dbReference type="ARBA" id="ARBA00022723"/>
    </source>
</evidence>
<evidence type="ECO:0000259" key="8">
    <source>
        <dbReference type="PROSITE" id="PS51373"/>
    </source>
</evidence>
<feature type="domain" description="High potential iron-sulfur proteins family profile" evidence="8">
    <location>
        <begin position="17"/>
        <end position="87"/>
    </location>
</feature>
<dbReference type="RefSeq" id="WP_074825225.1">
    <property type="nucleotide sequence ID" value="NZ_FNTI01000001.1"/>
</dbReference>
<dbReference type="Proteomes" id="UP000183208">
    <property type="component" value="Unassembled WGS sequence"/>
</dbReference>
<evidence type="ECO:0000256" key="6">
    <source>
        <dbReference type="ARBA" id="ARBA00023014"/>
    </source>
</evidence>
<dbReference type="InterPro" id="IPR006311">
    <property type="entry name" value="TAT_signal"/>
</dbReference>
<keyword evidence="3" id="KW-0479">Metal-binding</keyword>
<protein>
    <recommendedName>
        <fullName evidence="8">High potential iron-sulfur proteins family profile domain-containing protein</fullName>
    </recommendedName>
</protein>
<sequence length="87" mass="9451">MAEQRSNPSRRKIMRAAAGVATAGLWSRIAHAEASDKMTRQQAEYRDTPNGIYSCGLCTLFEPPSGCKVVEGEVSKDGWCKAFALAD</sequence>
<organism evidence="9 10">
    <name type="scientific">Bradyrhizobium lablabi</name>
    <dbReference type="NCBI Taxonomy" id="722472"/>
    <lineage>
        <taxon>Bacteria</taxon>
        <taxon>Pseudomonadati</taxon>
        <taxon>Pseudomonadota</taxon>
        <taxon>Alphaproteobacteria</taxon>
        <taxon>Hyphomicrobiales</taxon>
        <taxon>Nitrobacteraceae</taxon>
        <taxon>Bradyrhizobium</taxon>
    </lineage>
</organism>
<keyword evidence="1" id="KW-0813">Transport</keyword>
<dbReference type="AlphaFoldDB" id="A0A1M7DAE1"/>
<reference evidence="9 10" key="1">
    <citation type="submission" date="2016-10" db="EMBL/GenBank/DDBJ databases">
        <authorList>
            <person name="de Groot N.N."/>
        </authorList>
    </citation>
    <scope>NUCLEOTIDE SEQUENCE [LARGE SCALE GENOMIC DNA]</scope>
    <source>
        <strain evidence="9 10">GAS522</strain>
    </source>
</reference>
<dbReference type="OrthoDB" id="5334781at2"/>
<evidence type="ECO:0000256" key="5">
    <source>
        <dbReference type="ARBA" id="ARBA00023004"/>
    </source>
</evidence>
<evidence type="ECO:0000256" key="2">
    <source>
        <dbReference type="ARBA" id="ARBA00022485"/>
    </source>
</evidence>
<feature type="signal peptide" evidence="7">
    <location>
        <begin position="1"/>
        <end position="32"/>
    </location>
</feature>
<evidence type="ECO:0000313" key="9">
    <source>
        <dbReference type="EMBL" id="SED80804.1"/>
    </source>
</evidence>
<dbReference type="InterPro" id="IPR036369">
    <property type="entry name" value="HIPIP_sf"/>
</dbReference>
<dbReference type="GO" id="GO:0051539">
    <property type="term" value="F:4 iron, 4 sulfur cluster binding"/>
    <property type="evidence" value="ECO:0007669"/>
    <property type="project" value="UniProtKB-KW"/>
</dbReference>
<keyword evidence="7" id="KW-0732">Signal</keyword>
<keyword evidence="2" id="KW-0004">4Fe-4S</keyword>
<dbReference type="PROSITE" id="PS51373">
    <property type="entry name" value="HIPIP"/>
    <property type="match status" value="1"/>
</dbReference>